<dbReference type="KEGG" id="elut:CKA38_11475"/>
<dbReference type="PANTHER" id="PTHR21600:SF44">
    <property type="entry name" value="RIBOSOMAL LARGE SUBUNIT PSEUDOURIDINE SYNTHASE D"/>
    <property type="match status" value="1"/>
</dbReference>
<dbReference type="RefSeq" id="WP_108825599.1">
    <property type="nucleotide sequence ID" value="NZ_CP023004.1"/>
</dbReference>
<dbReference type="GO" id="GO:0140098">
    <property type="term" value="F:catalytic activity, acting on RNA"/>
    <property type="evidence" value="ECO:0007669"/>
    <property type="project" value="UniProtKB-ARBA"/>
</dbReference>
<evidence type="ECO:0000256" key="1">
    <source>
        <dbReference type="ARBA" id="ARBA00010876"/>
    </source>
</evidence>
<dbReference type="GO" id="GO:0009982">
    <property type="term" value="F:pseudouridine synthase activity"/>
    <property type="evidence" value="ECO:0007669"/>
    <property type="project" value="InterPro"/>
</dbReference>
<evidence type="ECO:0000259" key="2">
    <source>
        <dbReference type="Pfam" id="PF00849"/>
    </source>
</evidence>
<dbReference type="InterPro" id="IPR006145">
    <property type="entry name" value="PsdUridine_synth_RsuA/RluA"/>
</dbReference>
<dbReference type="OrthoDB" id="9807829at2"/>
<dbReference type="Proteomes" id="UP000244896">
    <property type="component" value="Chromosome"/>
</dbReference>
<dbReference type="SUPFAM" id="SSF55120">
    <property type="entry name" value="Pseudouridine synthase"/>
    <property type="match status" value="1"/>
</dbReference>
<keyword evidence="4" id="KW-1185">Reference proteome</keyword>
<dbReference type="AlphaFoldDB" id="A0A2U8E4U9"/>
<gene>
    <name evidence="3" type="ORF">CKA38_11475</name>
</gene>
<name>A0A2U8E4U9_9BACT</name>
<feature type="domain" description="Pseudouridine synthase RsuA/RluA-like" evidence="2">
    <location>
        <begin position="43"/>
        <end position="191"/>
    </location>
</feature>
<evidence type="ECO:0000313" key="3">
    <source>
        <dbReference type="EMBL" id="AWI09785.1"/>
    </source>
</evidence>
<accession>A0A2U8E4U9</accession>
<sequence>MSADYEKPIGPWVRRAKEHGEGVIKKLTRDELVACVMHVDERIIAINKPGDIPCHPSKDGPWSSLSGAVREHFGDAAAHLIFRLDRETSGVVVYARDPRTARRLQMAAQNRKYDKAYFAILCGEMREVVAVDQPLGPDYDCPVAIKNKVVRAGQGQSARTRFEPLQCSGGFTFARVTTETGRKHQIRAHAQWLGHSLVGDKIYGPDARLFLEFIETGWTPKLAGRLLMARQALHCAEIDLRAAGVDYVFRAPPAADMLEFGRERGFDCSKWLA</sequence>
<dbReference type="GO" id="GO:0000455">
    <property type="term" value="P:enzyme-directed rRNA pseudouridine synthesis"/>
    <property type="evidence" value="ECO:0007669"/>
    <property type="project" value="TreeGrafter"/>
</dbReference>
<protein>
    <submittedName>
        <fullName evidence="3">RNA pseudouridine synthase</fullName>
    </submittedName>
</protein>
<reference evidence="3 4" key="1">
    <citation type="journal article" date="2018" name="Syst. Appl. Microbiol.">
        <title>Ereboglobus luteus gen. nov. sp. nov. from cockroach guts, and new insights into the oxygen relationship of the genera Opitutus and Didymococcus (Verrucomicrobia: Opitutaceae).</title>
        <authorList>
            <person name="Tegtmeier D."/>
            <person name="Belitz A."/>
            <person name="Radek R."/>
            <person name="Heimerl T."/>
            <person name="Brune A."/>
        </authorList>
    </citation>
    <scope>NUCLEOTIDE SEQUENCE [LARGE SCALE GENOMIC DNA]</scope>
    <source>
        <strain evidence="3 4">Ho45</strain>
    </source>
</reference>
<dbReference type="Gene3D" id="3.30.2350.10">
    <property type="entry name" value="Pseudouridine synthase"/>
    <property type="match status" value="1"/>
</dbReference>
<comment type="similarity">
    <text evidence="1">Belongs to the pseudouridine synthase RluA family.</text>
</comment>
<dbReference type="InterPro" id="IPR050188">
    <property type="entry name" value="RluA_PseudoU_synthase"/>
</dbReference>
<evidence type="ECO:0000313" key="4">
    <source>
        <dbReference type="Proteomes" id="UP000244896"/>
    </source>
</evidence>
<dbReference type="EMBL" id="CP023004">
    <property type="protein sequence ID" value="AWI09785.1"/>
    <property type="molecule type" value="Genomic_DNA"/>
</dbReference>
<dbReference type="Pfam" id="PF00849">
    <property type="entry name" value="PseudoU_synth_2"/>
    <property type="match status" value="1"/>
</dbReference>
<dbReference type="PANTHER" id="PTHR21600">
    <property type="entry name" value="MITOCHONDRIAL RNA PSEUDOURIDINE SYNTHASE"/>
    <property type="match status" value="1"/>
</dbReference>
<dbReference type="InterPro" id="IPR020103">
    <property type="entry name" value="PsdUridine_synth_cat_dom_sf"/>
</dbReference>
<dbReference type="GO" id="GO:0003723">
    <property type="term" value="F:RNA binding"/>
    <property type="evidence" value="ECO:0007669"/>
    <property type="project" value="InterPro"/>
</dbReference>
<organism evidence="3 4">
    <name type="scientific">Ereboglobus luteus</name>
    <dbReference type="NCBI Taxonomy" id="1796921"/>
    <lineage>
        <taxon>Bacteria</taxon>
        <taxon>Pseudomonadati</taxon>
        <taxon>Verrucomicrobiota</taxon>
        <taxon>Opitutia</taxon>
        <taxon>Opitutales</taxon>
        <taxon>Opitutaceae</taxon>
        <taxon>Ereboglobus</taxon>
    </lineage>
</organism>
<proteinExistence type="inferred from homology"/>
<dbReference type="CDD" id="cd02869">
    <property type="entry name" value="PseudoU_synth_RluA_like"/>
    <property type="match status" value="1"/>
</dbReference>